<feature type="domain" description="HTH luxR-type" evidence="6">
    <location>
        <begin position="158"/>
        <end position="223"/>
    </location>
</feature>
<dbReference type="CDD" id="cd17535">
    <property type="entry name" value="REC_NarL-like"/>
    <property type="match status" value="1"/>
</dbReference>
<reference evidence="8" key="1">
    <citation type="submission" date="2023-02" db="EMBL/GenBank/DDBJ databases">
        <title>Description of Roseinatronobacter alkalisoli sp. nov., an alkaliphilic bacerium isolated from soda soil.</title>
        <authorList>
            <person name="Wei W."/>
        </authorList>
    </citation>
    <scope>NUCLEOTIDE SEQUENCE</scope>
    <source>
        <strain evidence="8">HJB301</strain>
    </source>
</reference>
<dbReference type="SMART" id="SM00421">
    <property type="entry name" value="HTH_LUXR"/>
    <property type="match status" value="1"/>
</dbReference>
<dbReference type="InterPro" id="IPR001789">
    <property type="entry name" value="Sig_transdc_resp-reg_receiver"/>
</dbReference>
<evidence type="ECO:0000313" key="9">
    <source>
        <dbReference type="Proteomes" id="UP001431784"/>
    </source>
</evidence>
<dbReference type="PROSITE" id="PS50043">
    <property type="entry name" value="HTH_LUXR_2"/>
    <property type="match status" value="1"/>
</dbReference>
<dbReference type="InterPro" id="IPR058245">
    <property type="entry name" value="NreC/VraR/RcsB-like_REC"/>
</dbReference>
<dbReference type="PROSITE" id="PS50110">
    <property type="entry name" value="RESPONSE_REGULATORY"/>
    <property type="match status" value="1"/>
</dbReference>
<dbReference type="Gene3D" id="1.10.10.10">
    <property type="entry name" value="Winged helix-like DNA-binding domain superfamily/Winged helix DNA-binding domain"/>
    <property type="match status" value="1"/>
</dbReference>
<evidence type="ECO:0000256" key="1">
    <source>
        <dbReference type="ARBA" id="ARBA00022553"/>
    </source>
</evidence>
<dbReference type="SUPFAM" id="SSF46894">
    <property type="entry name" value="C-terminal effector domain of the bipartite response regulators"/>
    <property type="match status" value="1"/>
</dbReference>
<keyword evidence="9" id="KW-1185">Reference proteome</keyword>
<sequence length="225" mass="24547">MHALHASAHSRRNAMIYRVLVVEDDLDWQTYFQDILALAPNFEATALVASVRDAESALRRYRFDAALIDVGLPDGSGLEVLSQLSKLQPAVEGAICTIFEDEKTVLEAIRQGASGYILKENAGSSLIEMLSQMMAGGAPISPKVARYILNSLAAPSDEQMAPVELTQREEDVLNSISTGHTLKQAARSLGIAESTVRTHVKRIYSKLDVNSRGAALLEASRRRLL</sequence>
<dbReference type="PANTHER" id="PTHR43214">
    <property type="entry name" value="TWO-COMPONENT RESPONSE REGULATOR"/>
    <property type="match status" value="1"/>
</dbReference>
<keyword evidence="2" id="KW-0805">Transcription regulation</keyword>
<name>A0ABT5TA88_9RHOB</name>
<evidence type="ECO:0000256" key="4">
    <source>
        <dbReference type="ARBA" id="ARBA00023163"/>
    </source>
</evidence>
<dbReference type="Pfam" id="PF00196">
    <property type="entry name" value="GerE"/>
    <property type="match status" value="1"/>
</dbReference>
<dbReference type="InterPro" id="IPR016032">
    <property type="entry name" value="Sig_transdc_resp-reg_C-effctor"/>
</dbReference>
<dbReference type="InterPro" id="IPR036388">
    <property type="entry name" value="WH-like_DNA-bd_sf"/>
</dbReference>
<dbReference type="InterPro" id="IPR039420">
    <property type="entry name" value="WalR-like"/>
</dbReference>
<evidence type="ECO:0000256" key="5">
    <source>
        <dbReference type="PROSITE-ProRule" id="PRU00169"/>
    </source>
</evidence>
<accession>A0ABT5TA88</accession>
<comment type="caution">
    <text evidence="8">The sequence shown here is derived from an EMBL/GenBank/DDBJ whole genome shotgun (WGS) entry which is preliminary data.</text>
</comment>
<evidence type="ECO:0000256" key="2">
    <source>
        <dbReference type="ARBA" id="ARBA00023015"/>
    </source>
</evidence>
<keyword evidence="3" id="KW-0238">DNA-binding</keyword>
<proteinExistence type="predicted"/>
<feature type="modified residue" description="4-aspartylphosphate" evidence="5">
    <location>
        <position position="69"/>
    </location>
</feature>
<evidence type="ECO:0000256" key="3">
    <source>
        <dbReference type="ARBA" id="ARBA00023125"/>
    </source>
</evidence>
<dbReference type="RefSeq" id="WP_274352688.1">
    <property type="nucleotide sequence ID" value="NZ_JAQZSM010000011.1"/>
</dbReference>
<dbReference type="EMBL" id="JAQZSM010000011">
    <property type="protein sequence ID" value="MDD7972012.1"/>
    <property type="molecule type" value="Genomic_DNA"/>
</dbReference>
<protein>
    <submittedName>
        <fullName evidence="8">Response regulator transcription factor</fullName>
    </submittedName>
</protein>
<dbReference type="SUPFAM" id="SSF52172">
    <property type="entry name" value="CheY-like"/>
    <property type="match status" value="1"/>
</dbReference>
<evidence type="ECO:0000313" key="8">
    <source>
        <dbReference type="EMBL" id="MDD7972012.1"/>
    </source>
</evidence>
<dbReference type="SMART" id="SM00448">
    <property type="entry name" value="REC"/>
    <property type="match status" value="1"/>
</dbReference>
<keyword evidence="1 5" id="KW-0597">Phosphoprotein</keyword>
<dbReference type="PRINTS" id="PR00038">
    <property type="entry name" value="HTHLUXR"/>
</dbReference>
<feature type="domain" description="Response regulatory" evidence="7">
    <location>
        <begin position="18"/>
        <end position="134"/>
    </location>
</feature>
<dbReference type="Proteomes" id="UP001431784">
    <property type="component" value="Unassembled WGS sequence"/>
</dbReference>
<dbReference type="Pfam" id="PF00072">
    <property type="entry name" value="Response_reg"/>
    <property type="match status" value="1"/>
</dbReference>
<gene>
    <name evidence="8" type="ORF">PUT78_12975</name>
</gene>
<dbReference type="Gene3D" id="3.40.50.2300">
    <property type="match status" value="1"/>
</dbReference>
<dbReference type="InterPro" id="IPR011006">
    <property type="entry name" value="CheY-like_superfamily"/>
</dbReference>
<organism evidence="8 9">
    <name type="scientific">Roseinatronobacter alkalisoli</name>
    <dbReference type="NCBI Taxonomy" id="3028235"/>
    <lineage>
        <taxon>Bacteria</taxon>
        <taxon>Pseudomonadati</taxon>
        <taxon>Pseudomonadota</taxon>
        <taxon>Alphaproteobacteria</taxon>
        <taxon>Rhodobacterales</taxon>
        <taxon>Paracoccaceae</taxon>
        <taxon>Roseinatronobacter</taxon>
    </lineage>
</organism>
<dbReference type="InterPro" id="IPR000792">
    <property type="entry name" value="Tscrpt_reg_LuxR_C"/>
</dbReference>
<dbReference type="PANTHER" id="PTHR43214:SF41">
    <property type="entry name" value="NITRATE_NITRITE RESPONSE REGULATOR PROTEIN NARP"/>
    <property type="match status" value="1"/>
</dbReference>
<evidence type="ECO:0000259" key="7">
    <source>
        <dbReference type="PROSITE" id="PS50110"/>
    </source>
</evidence>
<evidence type="ECO:0000259" key="6">
    <source>
        <dbReference type="PROSITE" id="PS50043"/>
    </source>
</evidence>
<keyword evidence="4" id="KW-0804">Transcription</keyword>
<dbReference type="CDD" id="cd06170">
    <property type="entry name" value="LuxR_C_like"/>
    <property type="match status" value="1"/>
</dbReference>